<dbReference type="EMBL" id="QURB01000001">
    <property type="protein sequence ID" value="RFC55416.1"/>
    <property type="molecule type" value="Genomic_DNA"/>
</dbReference>
<dbReference type="RefSeq" id="WP_116879256.1">
    <property type="nucleotide sequence ID" value="NZ_QURB01000001.1"/>
</dbReference>
<reference evidence="1 2" key="1">
    <citation type="submission" date="2018-08" db="EMBL/GenBank/DDBJ databases">
        <title>The draft genome squence of Brumimicrobium sp. N62.</title>
        <authorList>
            <person name="Du Z.-J."/>
            <person name="Luo H.-R."/>
        </authorList>
    </citation>
    <scope>NUCLEOTIDE SEQUENCE [LARGE SCALE GENOMIC DNA]</scope>
    <source>
        <strain evidence="1 2">N62</strain>
    </source>
</reference>
<dbReference type="OrthoDB" id="1467787at2"/>
<keyword evidence="2" id="KW-1185">Reference proteome</keyword>
<proteinExistence type="predicted"/>
<comment type="caution">
    <text evidence="1">The sequence shown here is derived from an EMBL/GenBank/DDBJ whole genome shotgun (WGS) entry which is preliminary data.</text>
</comment>
<name>A0A3E1F0S4_9FLAO</name>
<dbReference type="AlphaFoldDB" id="A0A3E1F0S4"/>
<evidence type="ECO:0000313" key="2">
    <source>
        <dbReference type="Proteomes" id="UP000257127"/>
    </source>
</evidence>
<sequence length="108" mass="12402">MDSLLIARKWLVPCRLQNTYRNANNKINNKLMKNLIFITLLFFFGVSCKKETSVVIQAQGYNTSEGTAYAGQEYAVSESWTPFFETGTYFAIIQTRDGIIHRKKIVIL</sequence>
<organism evidence="1 2">
    <name type="scientific">Brumimicrobium aurantiacum</name>
    <dbReference type="NCBI Taxonomy" id="1737063"/>
    <lineage>
        <taxon>Bacteria</taxon>
        <taxon>Pseudomonadati</taxon>
        <taxon>Bacteroidota</taxon>
        <taxon>Flavobacteriia</taxon>
        <taxon>Flavobacteriales</taxon>
        <taxon>Crocinitomicaceae</taxon>
        <taxon>Brumimicrobium</taxon>
    </lineage>
</organism>
<protein>
    <submittedName>
        <fullName evidence="1">Uncharacterized protein</fullName>
    </submittedName>
</protein>
<evidence type="ECO:0000313" key="1">
    <source>
        <dbReference type="EMBL" id="RFC55416.1"/>
    </source>
</evidence>
<dbReference type="Proteomes" id="UP000257127">
    <property type="component" value="Unassembled WGS sequence"/>
</dbReference>
<accession>A0A3E1F0S4</accession>
<gene>
    <name evidence="1" type="ORF">DXU93_00335</name>
</gene>